<dbReference type="InterPro" id="IPR018120">
    <property type="entry name" value="Glyco_hydro_1_AS"/>
</dbReference>
<comment type="similarity">
    <text evidence="1 6">Belongs to the glycosyl hydrolase 1 family.</text>
</comment>
<dbReference type="Pfam" id="PF00232">
    <property type="entry name" value="Glyco_hydro_1"/>
    <property type="match status" value="1"/>
</dbReference>
<keyword evidence="3" id="KW-0378">Hydrolase</keyword>
<sequence>MFENFQEKWSSNKCVCRYEGFPKTVIQWPITPECLCWRPKFLYERYHKPIYITENGLSCHDVISLDGKVHDLNRIDFFARYLRELKKATEEVDIRGYFQWSLMDNFEWTKGYSDRFGVVHVEYRN</sequence>
<dbReference type="GO" id="GO:0005975">
    <property type="term" value="P:carbohydrate metabolic process"/>
    <property type="evidence" value="ECO:0007669"/>
    <property type="project" value="InterPro"/>
</dbReference>
<dbReference type="Gene3D" id="3.20.20.80">
    <property type="entry name" value="Glycosidases"/>
    <property type="match status" value="1"/>
</dbReference>
<gene>
    <name evidence="7" type="ORF">C4886_01930</name>
</gene>
<proteinExistence type="inferred from homology"/>
<dbReference type="GO" id="GO:0008422">
    <property type="term" value="F:beta-glucosidase activity"/>
    <property type="evidence" value="ECO:0007669"/>
    <property type="project" value="UniProtKB-EC"/>
</dbReference>
<dbReference type="PANTHER" id="PTHR10353:SF36">
    <property type="entry name" value="LP05116P"/>
    <property type="match status" value="1"/>
</dbReference>
<dbReference type="PRINTS" id="PR00131">
    <property type="entry name" value="GLHYDRLASE1"/>
</dbReference>
<organism evidence="7 8">
    <name type="scientific">Blautia obeum</name>
    <dbReference type="NCBI Taxonomy" id="40520"/>
    <lineage>
        <taxon>Bacteria</taxon>
        <taxon>Bacillati</taxon>
        <taxon>Bacillota</taxon>
        <taxon>Clostridia</taxon>
        <taxon>Lachnospirales</taxon>
        <taxon>Lachnospiraceae</taxon>
        <taxon>Blautia</taxon>
    </lineage>
</organism>
<protein>
    <recommendedName>
        <fullName evidence="2">beta-glucosidase</fullName>
        <ecNumber evidence="2">3.2.1.21</ecNumber>
    </recommendedName>
</protein>
<dbReference type="InterPro" id="IPR001360">
    <property type="entry name" value="Glyco_hydro_1"/>
</dbReference>
<name>A0A367G7X9_9FIRM</name>
<dbReference type="Proteomes" id="UP000253208">
    <property type="component" value="Unassembled WGS sequence"/>
</dbReference>
<evidence type="ECO:0000256" key="5">
    <source>
        <dbReference type="PROSITE-ProRule" id="PRU10055"/>
    </source>
</evidence>
<evidence type="ECO:0000256" key="3">
    <source>
        <dbReference type="ARBA" id="ARBA00022801"/>
    </source>
</evidence>
<evidence type="ECO:0000256" key="2">
    <source>
        <dbReference type="ARBA" id="ARBA00012744"/>
    </source>
</evidence>
<dbReference type="EMBL" id="PSQG01000002">
    <property type="protein sequence ID" value="RCH46144.1"/>
    <property type="molecule type" value="Genomic_DNA"/>
</dbReference>
<dbReference type="PANTHER" id="PTHR10353">
    <property type="entry name" value="GLYCOSYL HYDROLASE"/>
    <property type="match status" value="1"/>
</dbReference>
<dbReference type="PROSITE" id="PS00572">
    <property type="entry name" value="GLYCOSYL_HYDROL_F1_1"/>
    <property type="match status" value="1"/>
</dbReference>
<reference evidence="7 8" key="1">
    <citation type="submission" date="2018-02" db="EMBL/GenBank/DDBJ databases">
        <title>Complete genome sequencing of Faecalibacterium prausnitzii strains isolated from the human gut.</title>
        <authorList>
            <person name="Fitzgerald B.C."/>
            <person name="Shkoporov A.N."/>
            <person name="Ross P.R."/>
            <person name="Hill C."/>
        </authorList>
    </citation>
    <scope>NUCLEOTIDE SEQUENCE [LARGE SCALE GENOMIC DNA]</scope>
    <source>
        <strain evidence="7 8">APC942/31-1</strain>
    </source>
</reference>
<dbReference type="AlphaFoldDB" id="A0A367G7X9"/>
<dbReference type="InterPro" id="IPR017853">
    <property type="entry name" value="GH"/>
</dbReference>
<keyword evidence="4" id="KW-0326">Glycosidase</keyword>
<evidence type="ECO:0000256" key="6">
    <source>
        <dbReference type="RuleBase" id="RU003690"/>
    </source>
</evidence>
<evidence type="ECO:0000313" key="8">
    <source>
        <dbReference type="Proteomes" id="UP000253208"/>
    </source>
</evidence>
<dbReference type="EC" id="3.2.1.21" evidence="2"/>
<accession>A0A367G7X9</accession>
<dbReference type="RefSeq" id="WP_114001542.1">
    <property type="nucleotide sequence ID" value="NZ_PSQG01000002.1"/>
</dbReference>
<evidence type="ECO:0000256" key="4">
    <source>
        <dbReference type="ARBA" id="ARBA00023295"/>
    </source>
</evidence>
<dbReference type="SUPFAM" id="SSF51445">
    <property type="entry name" value="(Trans)glycosidases"/>
    <property type="match status" value="1"/>
</dbReference>
<evidence type="ECO:0000313" key="7">
    <source>
        <dbReference type="EMBL" id="RCH46144.1"/>
    </source>
</evidence>
<feature type="active site" description="Nucleophile" evidence="5">
    <location>
        <position position="54"/>
    </location>
</feature>
<comment type="caution">
    <text evidence="7">The sequence shown here is derived from an EMBL/GenBank/DDBJ whole genome shotgun (WGS) entry which is preliminary data.</text>
</comment>
<evidence type="ECO:0000256" key="1">
    <source>
        <dbReference type="ARBA" id="ARBA00010838"/>
    </source>
</evidence>